<accession>A0ABQ1E048</accession>
<organism evidence="2 3">
    <name type="scientific">Butyricicoccus faecihominis</name>
    <dbReference type="NCBI Taxonomy" id="1712515"/>
    <lineage>
        <taxon>Bacteria</taxon>
        <taxon>Bacillati</taxon>
        <taxon>Bacillota</taxon>
        <taxon>Clostridia</taxon>
        <taxon>Eubacteriales</taxon>
        <taxon>Butyricicoccaceae</taxon>
        <taxon>Butyricicoccus</taxon>
    </lineage>
</organism>
<proteinExistence type="predicted"/>
<keyword evidence="3" id="KW-1185">Reference proteome</keyword>
<reference evidence="2 3" key="1">
    <citation type="submission" date="2020-06" db="EMBL/GenBank/DDBJ databases">
        <title>Characterization of fructooligosaccharide metabolism and fructooligosaccharide-degrading enzymes in human commensal butyrate producers.</title>
        <authorList>
            <person name="Tanno H."/>
            <person name="Fujii T."/>
            <person name="Hirano K."/>
            <person name="Maeno S."/>
            <person name="Tonozuka T."/>
            <person name="Sakamoto M."/>
            <person name="Ohkuma M."/>
            <person name="Tochio T."/>
            <person name="Endo A."/>
        </authorList>
    </citation>
    <scope>NUCLEOTIDE SEQUENCE [LARGE SCALE GENOMIC DNA]</scope>
    <source>
        <strain evidence="2 3">JCM 31056</strain>
    </source>
</reference>
<dbReference type="EMBL" id="BLYJ01000017">
    <property type="protein sequence ID" value="GFO88340.1"/>
    <property type="molecule type" value="Genomic_DNA"/>
</dbReference>
<evidence type="ECO:0000313" key="2">
    <source>
        <dbReference type="EMBL" id="GFO88340.1"/>
    </source>
</evidence>
<dbReference type="RefSeq" id="WP_188885738.1">
    <property type="nucleotide sequence ID" value="NZ_BLYJ01000017.1"/>
</dbReference>
<keyword evidence="1" id="KW-0175">Coiled coil</keyword>
<dbReference type="Proteomes" id="UP000620147">
    <property type="component" value="Unassembled WGS sequence"/>
</dbReference>
<comment type="caution">
    <text evidence="2">The sequence shown here is derived from an EMBL/GenBank/DDBJ whole genome shotgun (WGS) entry which is preliminary data.</text>
</comment>
<gene>
    <name evidence="2" type="ORF">BUFA31_15040</name>
</gene>
<evidence type="ECO:0000313" key="3">
    <source>
        <dbReference type="Proteomes" id="UP000620147"/>
    </source>
</evidence>
<name>A0ABQ1E048_9FIRM</name>
<feature type="coiled-coil region" evidence="1">
    <location>
        <begin position="83"/>
        <end position="152"/>
    </location>
</feature>
<evidence type="ECO:0000256" key="1">
    <source>
        <dbReference type="SAM" id="Coils"/>
    </source>
</evidence>
<protein>
    <submittedName>
        <fullName evidence="2">Uncharacterized protein</fullName>
    </submittedName>
</protein>
<sequence>MYLAISVVAAMCAFLAAVKTRNAKRLGTDLRQKTVEAESFQLTAQTMEQRLHTEEAARMQLADRITKVETALRESEDTACRLRQELQTERRKYKELQAELDSTKDAHDAAISAMWSARNEVDNLGQENGKLTEALNTEREAAEHLREELLKEQAYRLSTEGRIMREVNNLLCYDGTAHGQEDLSDE</sequence>